<reference evidence="2" key="1">
    <citation type="submission" date="2018-11" db="EMBL/GenBank/DDBJ databases">
        <title>Complete genome sequence of Paenibacillus sp. ML311-T8.</title>
        <authorList>
            <person name="Nam Y.-D."/>
            <person name="Kang J."/>
            <person name="Chung W.-H."/>
            <person name="Park Y.S."/>
        </authorList>
    </citation>
    <scope>NUCLEOTIDE SEQUENCE [LARGE SCALE GENOMIC DNA]</scope>
    <source>
        <strain evidence="2">ML311-T8</strain>
    </source>
</reference>
<dbReference type="AlphaFoldDB" id="A0A6B8RFP7"/>
<sequence>MEGKQGTVSYSTHAGISWIIRLRRLQQLKLIKVHFWPYDGLVIEPSSHVIFEGYPALYKKRVTPEGSLNEHERDAFFIASWLRDRDQAQVLQHYLDLPTLSESELKLSANWKAGFWGAFKW</sequence>
<accession>A0A6B8RFP7</accession>
<proteinExistence type="predicted"/>
<dbReference type="EMBL" id="CP034235">
    <property type="protein sequence ID" value="QGQ94248.1"/>
    <property type="molecule type" value="Genomic_DNA"/>
</dbReference>
<evidence type="ECO:0000313" key="2">
    <source>
        <dbReference type="Proteomes" id="UP000426246"/>
    </source>
</evidence>
<keyword evidence="2" id="KW-1185">Reference proteome</keyword>
<gene>
    <name evidence="1" type="ORF">EHS13_04660</name>
</gene>
<name>A0A6B8RFP7_9BACL</name>
<organism evidence="1 2">
    <name type="scientific">Paenibacillus psychroresistens</name>
    <dbReference type="NCBI Taxonomy" id="1778678"/>
    <lineage>
        <taxon>Bacteria</taxon>
        <taxon>Bacillati</taxon>
        <taxon>Bacillota</taxon>
        <taxon>Bacilli</taxon>
        <taxon>Bacillales</taxon>
        <taxon>Paenibacillaceae</taxon>
        <taxon>Paenibacillus</taxon>
    </lineage>
</organism>
<dbReference type="RefSeq" id="WP_155699248.1">
    <property type="nucleotide sequence ID" value="NZ_CP034235.1"/>
</dbReference>
<dbReference type="OrthoDB" id="7388866at2"/>
<evidence type="ECO:0000313" key="1">
    <source>
        <dbReference type="EMBL" id="QGQ94248.1"/>
    </source>
</evidence>
<dbReference type="Proteomes" id="UP000426246">
    <property type="component" value="Chromosome"/>
</dbReference>
<dbReference type="KEGG" id="ppsc:EHS13_04660"/>
<protein>
    <submittedName>
        <fullName evidence="1">Uncharacterized protein</fullName>
    </submittedName>
</protein>